<proteinExistence type="inferred from homology"/>
<dbReference type="OMA" id="VRGNMDY"/>
<name>K0TEL1_THAOC</name>
<dbReference type="AlphaFoldDB" id="K0TEL1"/>
<dbReference type="Proteomes" id="UP000266841">
    <property type="component" value="Unassembled WGS sequence"/>
</dbReference>
<organism evidence="4 5">
    <name type="scientific">Thalassiosira oceanica</name>
    <name type="common">Marine diatom</name>
    <dbReference type="NCBI Taxonomy" id="159749"/>
    <lineage>
        <taxon>Eukaryota</taxon>
        <taxon>Sar</taxon>
        <taxon>Stramenopiles</taxon>
        <taxon>Ochrophyta</taxon>
        <taxon>Bacillariophyta</taxon>
        <taxon>Coscinodiscophyceae</taxon>
        <taxon>Thalassiosirophycidae</taxon>
        <taxon>Thalassiosirales</taxon>
        <taxon>Thalassiosiraceae</taxon>
        <taxon>Thalassiosira</taxon>
    </lineage>
</organism>
<evidence type="ECO:0000313" key="5">
    <source>
        <dbReference type="Proteomes" id="UP000266841"/>
    </source>
</evidence>
<dbReference type="Pfam" id="PF12850">
    <property type="entry name" value="Metallophos_2"/>
    <property type="match status" value="1"/>
</dbReference>
<comment type="similarity">
    <text evidence="1">Belongs to the VPS29 family.</text>
</comment>
<dbReference type="OrthoDB" id="10258130at2759"/>
<sequence length="188" mass="20165">MANFGELVLLLGDHHIPTRATSIPDQFQRMLIPNKMQHVLCTGNIGSVDEYNRLVQLVGSSLSVHCVSGDYDFSSSVSPNNSANNSSSGGIMPAFPETRVLQLGSFRVGIIGGHQIAPLGDLSSLGMVRRRLNVDVLVVGGKRKEGVIEHEGGYYVFPGSITGAYSSNTPNVNPSFILLAIQGNKIVW</sequence>
<dbReference type="InterPro" id="IPR024654">
    <property type="entry name" value="Calcineurin-like_PHP_lpxH"/>
</dbReference>
<dbReference type="PANTHER" id="PTHR11124">
    <property type="entry name" value="VACUOLAR SORTING PROTEIN VPS29"/>
    <property type="match status" value="1"/>
</dbReference>
<reference evidence="4 5" key="1">
    <citation type="journal article" date="2012" name="Genome Biol.">
        <title>Genome and low-iron response of an oceanic diatom adapted to chronic iron limitation.</title>
        <authorList>
            <person name="Lommer M."/>
            <person name="Specht M."/>
            <person name="Roy A.S."/>
            <person name="Kraemer L."/>
            <person name="Andreson R."/>
            <person name="Gutowska M.A."/>
            <person name="Wolf J."/>
            <person name="Bergner S.V."/>
            <person name="Schilhabel M.B."/>
            <person name="Klostermeier U.C."/>
            <person name="Beiko R.G."/>
            <person name="Rosenstiel P."/>
            <person name="Hippler M."/>
            <person name="Laroche J."/>
        </authorList>
    </citation>
    <scope>NUCLEOTIDE SEQUENCE [LARGE SCALE GENOMIC DNA]</scope>
    <source>
        <strain evidence="4 5">CCMP1005</strain>
    </source>
</reference>
<keyword evidence="5" id="KW-1185">Reference proteome</keyword>
<dbReference type="Gene3D" id="3.60.21.10">
    <property type="match status" value="1"/>
</dbReference>
<dbReference type="InterPro" id="IPR029052">
    <property type="entry name" value="Metallo-depent_PP-like"/>
</dbReference>
<dbReference type="EMBL" id="AGNL01010631">
    <property type="protein sequence ID" value="EJK68982.1"/>
    <property type="molecule type" value="Genomic_DNA"/>
</dbReference>
<evidence type="ECO:0000313" key="4">
    <source>
        <dbReference type="EMBL" id="EJK68982.1"/>
    </source>
</evidence>
<evidence type="ECO:0000259" key="3">
    <source>
        <dbReference type="Pfam" id="PF12850"/>
    </source>
</evidence>
<feature type="domain" description="Calcineurin-like phosphoesterase" evidence="3">
    <location>
        <begin position="8"/>
        <end position="180"/>
    </location>
</feature>
<protein>
    <recommendedName>
        <fullName evidence="2">Vacuolar protein sorting-associated protein 29</fullName>
    </recommendedName>
</protein>
<dbReference type="SUPFAM" id="SSF56300">
    <property type="entry name" value="Metallo-dependent phosphatases"/>
    <property type="match status" value="1"/>
</dbReference>
<evidence type="ECO:0000256" key="2">
    <source>
        <dbReference type="ARBA" id="ARBA00017767"/>
    </source>
</evidence>
<evidence type="ECO:0000256" key="1">
    <source>
        <dbReference type="ARBA" id="ARBA00005945"/>
    </source>
</evidence>
<accession>K0TEL1</accession>
<comment type="caution">
    <text evidence="4">The sequence shown here is derived from an EMBL/GenBank/DDBJ whole genome shotgun (WGS) entry which is preliminary data.</text>
</comment>
<gene>
    <name evidence="4" type="ORF">THAOC_09804</name>
</gene>
<dbReference type="eggNOG" id="KOG3325">
    <property type="taxonomic scope" value="Eukaryota"/>
</dbReference>
<dbReference type="InterPro" id="IPR000979">
    <property type="entry name" value="Phosphodiesterase_MJ0936/Vps29"/>
</dbReference>